<keyword evidence="5 12" id="KW-0819">tRNA processing</keyword>
<evidence type="ECO:0000313" key="15">
    <source>
        <dbReference type="Proteomes" id="UP001310890"/>
    </source>
</evidence>
<comment type="caution">
    <text evidence="14">The sequence shown here is derived from an EMBL/GenBank/DDBJ whole genome shotgun (WGS) entry which is preliminary data.</text>
</comment>
<evidence type="ECO:0000256" key="13">
    <source>
        <dbReference type="SAM" id="MobiDB-lite"/>
    </source>
</evidence>
<reference evidence="14" key="1">
    <citation type="submission" date="2023-08" db="EMBL/GenBank/DDBJ databases">
        <title>Black Yeasts Isolated from many extreme environments.</title>
        <authorList>
            <person name="Coleine C."/>
            <person name="Stajich J.E."/>
            <person name="Selbmann L."/>
        </authorList>
    </citation>
    <scope>NUCLEOTIDE SEQUENCE</scope>
    <source>
        <strain evidence="14">CCFEE 5401</strain>
    </source>
</reference>
<keyword evidence="4 12" id="KW-0949">S-adenosyl-L-methionine</keyword>
<dbReference type="EC" id="2.1.1.216" evidence="7"/>
<evidence type="ECO:0000256" key="5">
    <source>
        <dbReference type="ARBA" id="ARBA00022694"/>
    </source>
</evidence>
<evidence type="ECO:0000256" key="2">
    <source>
        <dbReference type="ARBA" id="ARBA00022603"/>
    </source>
</evidence>
<feature type="region of interest" description="Disordered" evidence="13">
    <location>
        <begin position="229"/>
        <end position="262"/>
    </location>
</feature>
<evidence type="ECO:0000256" key="11">
    <source>
        <dbReference type="ARBA" id="ARBA00083299"/>
    </source>
</evidence>
<keyword evidence="1 12" id="KW-0820">tRNA-binding</keyword>
<evidence type="ECO:0000256" key="12">
    <source>
        <dbReference type="PROSITE-ProRule" id="PRU00958"/>
    </source>
</evidence>
<keyword evidence="3 12" id="KW-0808">Transferase</keyword>
<proteinExistence type="inferred from homology"/>
<dbReference type="FunFam" id="3.30.56.70:FF:000001">
    <property type="entry name" value="tRNA (guanine(26)-N(2))-dimethyltransferase"/>
    <property type="match status" value="1"/>
</dbReference>
<keyword evidence="2 12" id="KW-0489">Methyltransferase</keyword>
<dbReference type="EMBL" id="JAVRRL010000088">
    <property type="protein sequence ID" value="KAK5108373.1"/>
    <property type="molecule type" value="Genomic_DNA"/>
</dbReference>
<dbReference type="GO" id="GO:0002940">
    <property type="term" value="P:tRNA N2-guanine methylation"/>
    <property type="evidence" value="ECO:0007669"/>
    <property type="project" value="TreeGrafter"/>
</dbReference>
<comment type="catalytic activity">
    <reaction evidence="8">
        <text>guanosine(26) in tRNA + 2 S-adenosyl-L-methionine = N(2)-dimethylguanosine(26) in tRNA + 2 S-adenosyl-L-homocysteine + 2 H(+)</text>
        <dbReference type="Rhea" id="RHEA:43140"/>
        <dbReference type="Rhea" id="RHEA-COMP:10359"/>
        <dbReference type="Rhea" id="RHEA-COMP:10360"/>
        <dbReference type="ChEBI" id="CHEBI:15378"/>
        <dbReference type="ChEBI" id="CHEBI:57856"/>
        <dbReference type="ChEBI" id="CHEBI:59789"/>
        <dbReference type="ChEBI" id="CHEBI:74269"/>
        <dbReference type="ChEBI" id="CHEBI:74513"/>
        <dbReference type="EC" id="2.1.1.216"/>
    </reaction>
</comment>
<keyword evidence="6 12" id="KW-0694">RNA-binding</keyword>
<feature type="region of interest" description="Disordered" evidence="13">
    <location>
        <begin position="742"/>
        <end position="767"/>
    </location>
</feature>
<feature type="compositionally biased region" description="Polar residues" evidence="13">
    <location>
        <begin position="240"/>
        <end position="253"/>
    </location>
</feature>
<name>A0AAN7TAR2_9PEZI</name>
<evidence type="ECO:0000256" key="3">
    <source>
        <dbReference type="ARBA" id="ARBA00022679"/>
    </source>
</evidence>
<accession>A0AAN7TAR2</accession>
<evidence type="ECO:0000313" key="14">
    <source>
        <dbReference type="EMBL" id="KAK5108373.1"/>
    </source>
</evidence>
<dbReference type="PANTHER" id="PTHR10631">
    <property type="entry name" value="N 2 ,N 2 -DIMETHYLGUANOSINE TRNA METHYLTRANSFERASE"/>
    <property type="match status" value="1"/>
</dbReference>
<feature type="region of interest" description="Disordered" evidence="13">
    <location>
        <begin position="93"/>
        <end position="127"/>
    </location>
</feature>
<dbReference type="Pfam" id="PF02005">
    <property type="entry name" value="TRM"/>
    <property type="match status" value="2"/>
</dbReference>
<organism evidence="14 15">
    <name type="scientific">Meristemomyces frigidus</name>
    <dbReference type="NCBI Taxonomy" id="1508187"/>
    <lineage>
        <taxon>Eukaryota</taxon>
        <taxon>Fungi</taxon>
        <taxon>Dikarya</taxon>
        <taxon>Ascomycota</taxon>
        <taxon>Pezizomycotina</taxon>
        <taxon>Dothideomycetes</taxon>
        <taxon>Dothideomycetidae</taxon>
        <taxon>Mycosphaerellales</taxon>
        <taxon>Teratosphaeriaceae</taxon>
        <taxon>Meristemomyces</taxon>
    </lineage>
</organism>
<dbReference type="SUPFAM" id="SSF53335">
    <property type="entry name" value="S-adenosyl-L-methionine-dependent methyltransferases"/>
    <property type="match status" value="1"/>
</dbReference>
<dbReference type="InterPro" id="IPR029063">
    <property type="entry name" value="SAM-dependent_MTases_sf"/>
</dbReference>
<dbReference type="AlphaFoldDB" id="A0AAN7TAR2"/>
<comment type="similarity">
    <text evidence="12">Belongs to the class I-like SAM-binding methyltransferase superfamily. Trm1 family.</text>
</comment>
<dbReference type="GO" id="GO:0000049">
    <property type="term" value="F:tRNA binding"/>
    <property type="evidence" value="ECO:0007669"/>
    <property type="project" value="UniProtKB-UniRule"/>
</dbReference>
<evidence type="ECO:0000256" key="9">
    <source>
        <dbReference type="ARBA" id="ARBA00077143"/>
    </source>
</evidence>
<evidence type="ECO:0000256" key="7">
    <source>
        <dbReference type="ARBA" id="ARBA00039099"/>
    </source>
</evidence>
<evidence type="ECO:0000256" key="4">
    <source>
        <dbReference type="ARBA" id="ARBA00022691"/>
    </source>
</evidence>
<dbReference type="Gene3D" id="3.40.50.150">
    <property type="entry name" value="Vaccinia Virus protein VP39"/>
    <property type="match status" value="1"/>
</dbReference>
<dbReference type="FunFam" id="3.40.50.150:FF:000051">
    <property type="entry name" value="tRNA (guanine(26)-N(2))-dimethyltransferase"/>
    <property type="match status" value="1"/>
</dbReference>
<evidence type="ECO:0000256" key="1">
    <source>
        <dbReference type="ARBA" id="ARBA00022555"/>
    </source>
</evidence>
<dbReference type="Gene3D" id="3.30.56.70">
    <property type="entry name" value="N2,N2-dimethylguanosine tRNA methyltransferase, C-terminal domain"/>
    <property type="match status" value="1"/>
</dbReference>
<evidence type="ECO:0000256" key="10">
    <source>
        <dbReference type="ARBA" id="ARBA00082896"/>
    </source>
</evidence>
<sequence>MATEQGAVPISTAPAVGQLVEHHGKMYTTIKEGRAFILIPPNTRTVMDPQAKAKAAEGKDVPQNVFYNPIQQFNRDLSVLAIAAFGEELCGRRRGKREREGKKVGKRKERKGGKVEVGGNQDGVEGEAREVAPAGEVDGALQEAQRKLDEEVDRLAGGDVGLKQPKVDHEAEVETLVQLQGSKRKADDLGDEQALGEAGIKRQRTEEHISGANGRDVPAMMVQNNTGAGAETSVAAKESNGANGTSNTGSQPNGHPDPPEWQPRFRILDALSATGLRALRYASEIPFATAVTANDMDRGAVASIRTNVEYNKLSGKITPNLGNAMGHMYTAAFPPTDSHGPHHISGRYDVIDLDPYGSAAPFIESALQALNDGGMLCVTCTDSGVFASCGYSEKTFSLYGGMPIKGNHSHEGGLRLIINSVATAAAKYGLAIEPLLSLSIDFYVRIFIRVTKSPADVKFLAGKTMVVYDCDNGCGAWTTQFLGRNTRQVGKAQAKNPTFHFKHGIAQAPTADRHCEHCGSKTHIAGPMWGGPLHNAAFVEKLLKDASEADATIYQTKQRLEGMLDTALNELNVLSEADTTWTAPNKDATFPKTPPETLDLHPFFFIPSALAKVIHCIAPPEAAIKGALRHAGYKATRSHCKPGSIKTDAPWSVLWEVMREWVRQKQPIKEGALREGQAGFRIMQAARQKVVGSEAAEAVEGSSGDAMPAADGQVSGAGEIGKAEERKVMEVVFDEALGRDKPGKRLVRYQQNPRENWGPMTRAKGSA</sequence>
<dbReference type="InterPro" id="IPR042296">
    <property type="entry name" value="tRNA_met_Trm1_C"/>
</dbReference>
<dbReference type="GO" id="GO:0005634">
    <property type="term" value="C:nucleus"/>
    <property type="evidence" value="ECO:0007669"/>
    <property type="project" value="TreeGrafter"/>
</dbReference>
<evidence type="ECO:0000256" key="8">
    <source>
        <dbReference type="ARBA" id="ARBA00051897"/>
    </source>
</evidence>
<evidence type="ECO:0000256" key="6">
    <source>
        <dbReference type="ARBA" id="ARBA00022884"/>
    </source>
</evidence>
<dbReference type="GO" id="GO:0160104">
    <property type="term" value="F:tRNA (guanine(26)-N2)-dimethyltransferase activity"/>
    <property type="evidence" value="ECO:0007669"/>
    <property type="project" value="UniProtKB-EC"/>
</dbReference>
<dbReference type="Proteomes" id="UP001310890">
    <property type="component" value="Unassembled WGS sequence"/>
</dbReference>
<protein>
    <recommendedName>
        <fullName evidence="7">tRNA (guanine(26)-N(2))-dimethyltransferase</fullName>
        <ecNumber evidence="7">2.1.1.216</ecNumber>
    </recommendedName>
    <alternativeName>
        <fullName evidence="10">tRNA 2,2-dimethylguanosine-26 methyltransferase</fullName>
    </alternativeName>
    <alternativeName>
        <fullName evidence="9">tRNA(guanine-26,N(2)-N(2)) methyltransferase</fullName>
    </alternativeName>
    <alternativeName>
        <fullName evidence="11">tRNA(m(2,2)G26)dimethyltransferase</fullName>
    </alternativeName>
</protein>
<gene>
    <name evidence="14" type="ORF">LTR62_008403</name>
</gene>
<dbReference type="PANTHER" id="PTHR10631:SF3">
    <property type="entry name" value="TRNA (GUANINE(26)-N(2))-DIMETHYLTRANSFERASE"/>
    <property type="match status" value="1"/>
</dbReference>
<dbReference type="InterPro" id="IPR002905">
    <property type="entry name" value="Trm1"/>
</dbReference>
<dbReference type="PROSITE" id="PS51626">
    <property type="entry name" value="SAM_MT_TRM1"/>
    <property type="match status" value="1"/>
</dbReference>